<proteinExistence type="predicted"/>
<feature type="transmembrane region" description="Helical" evidence="1">
    <location>
        <begin position="25"/>
        <end position="44"/>
    </location>
</feature>
<keyword evidence="3" id="KW-1185">Reference proteome</keyword>
<keyword evidence="1" id="KW-0812">Transmembrane</keyword>
<dbReference type="EMBL" id="JBHSDK010000001">
    <property type="protein sequence ID" value="MFC4333695.1"/>
    <property type="molecule type" value="Genomic_DNA"/>
</dbReference>
<keyword evidence="1" id="KW-0472">Membrane</keyword>
<name>A0ABV8TT41_9ACTN</name>
<dbReference type="Proteomes" id="UP001595823">
    <property type="component" value="Unassembled WGS sequence"/>
</dbReference>
<keyword evidence="1" id="KW-1133">Transmembrane helix</keyword>
<protein>
    <recommendedName>
        <fullName evidence="4">PH domain-containing protein</fullName>
    </recommendedName>
</protein>
<evidence type="ECO:0000313" key="3">
    <source>
        <dbReference type="Proteomes" id="UP001595823"/>
    </source>
</evidence>
<feature type="transmembrane region" description="Helical" evidence="1">
    <location>
        <begin position="50"/>
        <end position="73"/>
    </location>
</feature>
<organism evidence="2 3">
    <name type="scientific">Salininema proteolyticum</name>
    <dbReference type="NCBI Taxonomy" id="1607685"/>
    <lineage>
        <taxon>Bacteria</taxon>
        <taxon>Bacillati</taxon>
        <taxon>Actinomycetota</taxon>
        <taxon>Actinomycetes</taxon>
        <taxon>Glycomycetales</taxon>
        <taxon>Glycomycetaceae</taxon>
        <taxon>Salininema</taxon>
    </lineage>
</organism>
<evidence type="ECO:0000313" key="2">
    <source>
        <dbReference type="EMBL" id="MFC4333695.1"/>
    </source>
</evidence>
<sequence>MVRSKNAPGTPEEIRINDLPAPGQWAVLAYGLAVVIAGPQAFLLTGDFAVWAYTGAGLVILLLPPLAVFLHILKPRPAVRLDARGVKLARTAFYTSGKHRNAVHAKWDDVERVVVWRERVSLFGISGWSPRVGVVTANTKDGDVREGRSEADLRENGVPVWLAYKMGRDSVRLSPKKAREVAWAVAKVAPHIDVVDERIPGRFAKVTA</sequence>
<comment type="caution">
    <text evidence="2">The sequence shown here is derived from an EMBL/GenBank/DDBJ whole genome shotgun (WGS) entry which is preliminary data.</text>
</comment>
<reference evidence="3" key="1">
    <citation type="journal article" date="2019" name="Int. J. Syst. Evol. Microbiol.">
        <title>The Global Catalogue of Microorganisms (GCM) 10K type strain sequencing project: providing services to taxonomists for standard genome sequencing and annotation.</title>
        <authorList>
            <consortium name="The Broad Institute Genomics Platform"/>
            <consortium name="The Broad Institute Genome Sequencing Center for Infectious Disease"/>
            <person name="Wu L."/>
            <person name="Ma J."/>
        </authorList>
    </citation>
    <scope>NUCLEOTIDE SEQUENCE [LARGE SCALE GENOMIC DNA]</scope>
    <source>
        <strain evidence="3">IBRC-M 10908</strain>
    </source>
</reference>
<gene>
    <name evidence="2" type="ORF">ACFPET_00585</name>
</gene>
<evidence type="ECO:0000256" key="1">
    <source>
        <dbReference type="SAM" id="Phobius"/>
    </source>
</evidence>
<dbReference type="RefSeq" id="WP_380617430.1">
    <property type="nucleotide sequence ID" value="NZ_JBHSDK010000001.1"/>
</dbReference>
<evidence type="ECO:0008006" key="4">
    <source>
        <dbReference type="Google" id="ProtNLM"/>
    </source>
</evidence>
<accession>A0ABV8TT41</accession>